<comment type="caution">
    <text evidence="2">The sequence shown here is derived from an EMBL/GenBank/DDBJ whole genome shotgun (WGS) entry which is preliminary data.</text>
</comment>
<name>A0AAV7UAX0_PLEWA</name>
<evidence type="ECO:0000256" key="1">
    <source>
        <dbReference type="SAM" id="MobiDB-lite"/>
    </source>
</evidence>
<dbReference type="Proteomes" id="UP001066276">
    <property type="component" value="Chromosome 3_1"/>
</dbReference>
<sequence length="95" mass="10810">MPQIADLALGCRPNPHYVIQRRSLFRPLSQFYSLRLLAARSAPLCLFPTRSRDSRAVTWAPEVALRPPPTRHRPEPGLRQDLPQEAQSSDVRPSK</sequence>
<reference evidence="2" key="1">
    <citation type="journal article" date="2022" name="bioRxiv">
        <title>Sequencing and chromosome-scale assembly of the giantPleurodeles waltlgenome.</title>
        <authorList>
            <person name="Brown T."/>
            <person name="Elewa A."/>
            <person name="Iarovenko S."/>
            <person name="Subramanian E."/>
            <person name="Araus A.J."/>
            <person name="Petzold A."/>
            <person name="Susuki M."/>
            <person name="Suzuki K.-i.T."/>
            <person name="Hayashi T."/>
            <person name="Toyoda A."/>
            <person name="Oliveira C."/>
            <person name="Osipova E."/>
            <person name="Leigh N.D."/>
            <person name="Simon A."/>
            <person name="Yun M.H."/>
        </authorList>
    </citation>
    <scope>NUCLEOTIDE SEQUENCE</scope>
    <source>
        <strain evidence="2">20211129_DDA</strain>
        <tissue evidence="2">Liver</tissue>
    </source>
</reference>
<dbReference type="AlphaFoldDB" id="A0AAV7UAX0"/>
<dbReference type="EMBL" id="JANPWB010000005">
    <property type="protein sequence ID" value="KAJ1185565.1"/>
    <property type="molecule type" value="Genomic_DNA"/>
</dbReference>
<evidence type="ECO:0000313" key="3">
    <source>
        <dbReference type="Proteomes" id="UP001066276"/>
    </source>
</evidence>
<feature type="compositionally biased region" description="Polar residues" evidence="1">
    <location>
        <begin position="85"/>
        <end position="95"/>
    </location>
</feature>
<accession>A0AAV7UAX0</accession>
<gene>
    <name evidence="2" type="ORF">NDU88_002357</name>
</gene>
<organism evidence="2 3">
    <name type="scientific">Pleurodeles waltl</name>
    <name type="common">Iberian ribbed newt</name>
    <dbReference type="NCBI Taxonomy" id="8319"/>
    <lineage>
        <taxon>Eukaryota</taxon>
        <taxon>Metazoa</taxon>
        <taxon>Chordata</taxon>
        <taxon>Craniata</taxon>
        <taxon>Vertebrata</taxon>
        <taxon>Euteleostomi</taxon>
        <taxon>Amphibia</taxon>
        <taxon>Batrachia</taxon>
        <taxon>Caudata</taxon>
        <taxon>Salamandroidea</taxon>
        <taxon>Salamandridae</taxon>
        <taxon>Pleurodelinae</taxon>
        <taxon>Pleurodeles</taxon>
    </lineage>
</organism>
<proteinExistence type="predicted"/>
<protein>
    <submittedName>
        <fullName evidence="2">Uncharacterized protein</fullName>
    </submittedName>
</protein>
<feature type="region of interest" description="Disordered" evidence="1">
    <location>
        <begin position="58"/>
        <end position="95"/>
    </location>
</feature>
<evidence type="ECO:0000313" key="2">
    <source>
        <dbReference type="EMBL" id="KAJ1185565.1"/>
    </source>
</evidence>
<keyword evidence="3" id="KW-1185">Reference proteome</keyword>